<gene>
    <name evidence="2" type="ORF">SAMN04487946_10827</name>
</gene>
<dbReference type="CDD" id="cd00198">
    <property type="entry name" value="vWFA"/>
    <property type="match status" value="1"/>
</dbReference>
<protein>
    <recommendedName>
        <fullName evidence="4">VWFA domain-containing protein</fullName>
    </recommendedName>
</protein>
<dbReference type="STRING" id="660517.SAMN04487946_10827"/>
<dbReference type="InterPro" id="IPR036465">
    <property type="entry name" value="vWFA_dom_sf"/>
</dbReference>
<dbReference type="EMBL" id="FNPB01000008">
    <property type="protein sequence ID" value="SDY18347.1"/>
    <property type="molecule type" value="Genomic_DNA"/>
</dbReference>
<feature type="compositionally biased region" description="Basic and acidic residues" evidence="1">
    <location>
        <begin position="162"/>
        <end position="186"/>
    </location>
</feature>
<sequence>MGMPGPEDPTADGGEPRTEPLDGADEVPDFRAARRHVLIELLRFTAQLRSEGVDVPTSGSLDAARSLAVMGLNDRRRVEDALRATLLSATADETVFESAFDTFWHRLRSGLSAVGADHDGPTAGDADEDSPDGPDTATPADDPGVLEDASPPELDGSDGGDVDVRIPTERRHVTGDRPAETGDDDARRFSAVGSRQRIDAETAQLGRTEIDAINRFVDALSTVPGRRRRRSETGDRIAARRALRSSLATGGAPIELPDTGPVPSELRCCLLVDVSGSVLDTIDRSVLLAFAERLHAGARRASVFLFDTDLVEATPQFERANGDPAAALREAEVEWGGGTQIGTAFETLRRQHPHALDRRTVVVVVSDGLDVGDPDTLADGITWLAGRAGTLVWLNPLAVSPEFEPRSRGMSTVEPYLDALFGFAEPADLAEAARQIEQRGLGRRVGYEFDARLSGGRAGGTE</sequence>
<dbReference type="InterPro" id="IPR008912">
    <property type="entry name" value="Uncharacterised_CoxE"/>
</dbReference>
<accession>A0A1H3HSA2</accession>
<name>A0A1H3HSA2_9EURY</name>
<dbReference type="SUPFAM" id="SSF53300">
    <property type="entry name" value="vWA-like"/>
    <property type="match status" value="1"/>
</dbReference>
<keyword evidence="3" id="KW-1185">Reference proteome</keyword>
<feature type="region of interest" description="Disordered" evidence="1">
    <location>
        <begin position="115"/>
        <end position="186"/>
    </location>
</feature>
<dbReference type="AlphaFoldDB" id="A0A1H3HSA2"/>
<evidence type="ECO:0000256" key="1">
    <source>
        <dbReference type="SAM" id="MobiDB-lite"/>
    </source>
</evidence>
<proteinExistence type="predicted"/>
<evidence type="ECO:0000313" key="3">
    <source>
        <dbReference type="Proteomes" id="UP000199170"/>
    </source>
</evidence>
<dbReference type="PANTHER" id="PTHR39338">
    <property type="entry name" value="BLL5662 PROTEIN-RELATED"/>
    <property type="match status" value="1"/>
</dbReference>
<dbReference type="Pfam" id="PF05762">
    <property type="entry name" value="VWA_CoxE"/>
    <property type="match status" value="1"/>
</dbReference>
<feature type="region of interest" description="Disordered" evidence="1">
    <location>
        <begin position="1"/>
        <end position="27"/>
    </location>
</feature>
<reference evidence="3" key="1">
    <citation type="submission" date="2016-10" db="EMBL/GenBank/DDBJ databases">
        <authorList>
            <person name="Varghese N."/>
            <person name="Submissions S."/>
        </authorList>
    </citation>
    <scope>NUCLEOTIDE SEQUENCE [LARGE SCALE GENOMIC DNA]</scope>
    <source>
        <strain evidence="3">CGMCC 1.10118</strain>
    </source>
</reference>
<dbReference type="Gene3D" id="3.40.50.410">
    <property type="entry name" value="von Willebrand factor, type A domain"/>
    <property type="match status" value="1"/>
</dbReference>
<dbReference type="PANTHER" id="PTHR39338:SF6">
    <property type="entry name" value="BLL5662 PROTEIN"/>
    <property type="match status" value="1"/>
</dbReference>
<dbReference type="Proteomes" id="UP000199170">
    <property type="component" value="Unassembled WGS sequence"/>
</dbReference>
<organism evidence="2 3">
    <name type="scientific">Halobellus clavatus</name>
    <dbReference type="NCBI Taxonomy" id="660517"/>
    <lineage>
        <taxon>Archaea</taxon>
        <taxon>Methanobacteriati</taxon>
        <taxon>Methanobacteriota</taxon>
        <taxon>Stenosarchaea group</taxon>
        <taxon>Halobacteria</taxon>
        <taxon>Halobacteriales</taxon>
        <taxon>Haloferacaceae</taxon>
        <taxon>Halobellus</taxon>
    </lineage>
</organism>
<evidence type="ECO:0008006" key="4">
    <source>
        <dbReference type="Google" id="ProtNLM"/>
    </source>
</evidence>
<evidence type="ECO:0000313" key="2">
    <source>
        <dbReference type="EMBL" id="SDY18347.1"/>
    </source>
</evidence>
<feature type="compositionally biased region" description="Low complexity" evidence="1">
    <location>
        <begin position="133"/>
        <end position="143"/>
    </location>
</feature>